<feature type="binding site" evidence="8">
    <location>
        <begin position="347"/>
        <end position="349"/>
    </location>
    <ligand>
        <name>substrate</name>
    </ligand>
</feature>
<dbReference type="NCBIfam" id="NF002290">
    <property type="entry name" value="PRK01213.1"/>
    <property type="match status" value="1"/>
</dbReference>
<name>A0A239LPV4_9BACT</name>
<evidence type="ECO:0000256" key="8">
    <source>
        <dbReference type="HAMAP-Rule" id="MF_00420"/>
    </source>
</evidence>
<feature type="domain" description="PurM-like C-terminal" evidence="10">
    <location>
        <begin position="642"/>
        <end position="793"/>
    </location>
</feature>
<feature type="domain" description="PurM-like N-terminal" evidence="9">
    <location>
        <begin position="508"/>
        <end position="625"/>
    </location>
</feature>
<dbReference type="Gene3D" id="3.30.1330.10">
    <property type="entry name" value="PurM-like, N-terminal domain"/>
    <property type="match status" value="2"/>
</dbReference>
<keyword evidence="5 8" id="KW-0658">Purine biosynthesis</keyword>
<dbReference type="InterPro" id="IPR016188">
    <property type="entry name" value="PurM-like_N"/>
</dbReference>
<feature type="binding site" evidence="8">
    <location>
        <position position="127"/>
    </location>
    <ligand>
        <name>substrate</name>
    </ligand>
</feature>
<keyword evidence="7 8" id="KW-0460">Magnesium</keyword>
<dbReference type="InterPro" id="IPR036921">
    <property type="entry name" value="PurM-like_N_sf"/>
</dbReference>
<evidence type="ECO:0000256" key="3">
    <source>
        <dbReference type="ARBA" id="ARBA00022723"/>
    </source>
</evidence>
<evidence type="ECO:0000256" key="2">
    <source>
        <dbReference type="ARBA" id="ARBA00022598"/>
    </source>
</evidence>
<feature type="binding site" evidence="8">
    <location>
        <position position="275"/>
    </location>
    <ligand>
        <name>substrate</name>
    </ligand>
</feature>
<keyword evidence="13" id="KW-1185">Reference proteome</keyword>
<dbReference type="InterPro" id="IPR010074">
    <property type="entry name" value="PRibForGlyAmidine_synth_PurL"/>
</dbReference>
<dbReference type="InterPro" id="IPR041609">
    <property type="entry name" value="PurL_linker"/>
</dbReference>
<dbReference type="PANTHER" id="PTHR43555">
    <property type="entry name" value="PHOSPHORIBOSYLFORMYLGLYCINAMIDINE SYNTHASE SUBUNIT PURL"/>
    <property type="match status" value="1"/>
</dbReference>
<comment type="catalytic activity">
    <reaction evidence="8">
        <text>N(2)-formyl-N(1)-(5-phospho-beta-D-ribosyl)glycinamide + L-glutamine + ATP + H2O = 2-formamido-N(1)-(5-O-phospho-beta-D-ribosyl)acetamidine + L-glutamate + ADP + phosphate + H(+)</text>
        <dbReference type="Rhea" id="RHEA:17129"/>
        <dbReference type="ChEBI" id="CHEBI:15377"/>
        <dbReference type="ChEBI" id="CHEBI:15378"/>
        <dbReference type="ChEBI" id="CHEBI:29985"/>
        <dbReference type="ChEBI" id="CHEBI:30616"/>
        <dbReference type="ChEBI" id="CHEBI:43474"/>
        <dbReference type="ChEBI" id="CHEBI:58359"/>
        <dbReference type="ChEBI" id="CHEBI:147286"/>
        <dbReference type="ChEBI" id="CHEBI:147287"/>
        <dbReference type="ChEBI" id="CHEBI:456216"/>
        <dbReference type="EC" id="6.3.5.3"/>
    </reaction>
</comment>
<evidence type="ECO:0000256" key="7">
    <source>
        <dbReference type="ARBA" id="ARBA00022842"/>
    </source>
</evidence>
<comment type="subunit">
    <text evidence="8">Monomer. Part of the FGAM synthase complex composed of 1 PurL, 1 PurQ and 2 PurS subunits.</text>
</comment>
<organism evidence="12 13">
    <name type="scientific">Granulicella rosea</name>
    <dbReference type="NCBI Taxonomy" id="474952"/>
    <lineage>
        <taxon>Bacteria</taxon>
        <taxon>Pseudomonadati</taxon>
        <taxon>Acidobacteriota</taxon>
        <taxon>Terriglobia</taxon>
        <taxon>Terriglobales</taxon>
        <taxon>Acidobacteriaceae</taxon>
        <taxon>Granulicella</taxon>
    </lineage>
</organism>
<dbReference type="CDD" id="cd02204">
    <property type="entry name" value="PurL_repeat2"/>
    <property type="match status" value="1"/>
</dbReference>
<evidence type="ECO:0000259" key="11">
    <source>
        <dbReference type="Pfam" id="PF18072"/>
    </source>
</evidence>
<comment type="subcellular location">
    <subcellularLocation>
        <location evidence="8">Cytoplasm</location>
    </subcellularLocation>
</comment>
<feature type="binding site" evidence="8">
    <location>
        <position position="128"/>
    </location>
    <ligand>
        <name>Mg(2+)</name>
        <dbReference type="ChEBI" id="CHEBI:18420"/>
        <label>2</label>
    </ligand>
</feature>
<dbReference type="Gene3D" id="3.90.650.10">
    <property type="entry name" value="PurM-like C-terminal domain"/>
    <property type="match status" value="2"/>
</dbReference>
<feature type="domain" description="PurM-like N-terminal" evidence="9">
    <location>
        <begin position="85"/>
        <end position="224"/>
    </location>
</feature>
<dbReference type="GO" id="GO:0000287">
    <property type="term" value="F:magnesium ion binding"/>
    <property type="evidence" value="ECO:0007669"/>
    <property type="project" value="UniProtKB-UniRule"/>
</dbReference>
<comment type="function">
    <text evidence="8">Part of the phosphoribosylformylglycinamidine synthase complex involved in the purines biosynthetic pathway. Catalyzes the ATP-dependent conversion of formylglycinamide ribonucleotide (FGAR) and glutamine to yield formylglycinamidine ribonucleotide (FGAM) and glutamate. The FGAM synthase complex is composed of three subunits. PurQ produces an ammonia molecule by converting glutamine to glutamate. PurL transfers the ammonia molecule to FGAR to form FGAM in an ATP-dependent manner. PurS interacts with PurQ and PurL and is thought to assist in the transfer of the ammonia molecule from PurQ to PurL.</text>
</comment>
<evidence type="ECO:0000259" key="9">
    <source>
        <dbReference type="Pfam" id="PF00586"/>
    </source>
</evidence>
<dbReference type="InterPro" id="IPR036676">
    <property type="entry name" value="PurM-like_C_sf"/>
</dbReference>
<dbReference type="EC" id="6.3.5.3" evidence="8"/>
<dbReference type="PIRSF" id="PIRSF001587">
    <property type="entry name" value="FGAM_synthase_II"/>
    <property type="match status" value="1"/>
</dbReference>
<evidence type="ECO:0000259" key="10">
    <source>
        <dbReference type="Pfam" id="PF02769"/>
    </source>
</evidence>
<evidence type="ECO:0000256" key="5">
    <source>
        <dbReference type="ARBA" id="ARBA00022755"/>
    </source>
</evidence>
<feature type="domain" description="Phosphoribosylformylglycinamidine synthase linker" evidence="11">
    <location>
        <begin position="28"/>
        <end position="64"/>
    </location>
</feature>
<evidence type="ECO:0000256" key="1">
    <source>
        <dbReference type="ARBA" id="ARBA00022490"/>
    </source>
</evidence>
<feature type="active site" evidence="8">
    <location>
        <position position="60"/>
    </location>
</feature>
<evidence type="ECO:0000313" key="12">
    <source>
        <dbReference type="EMBL" id="SNT32481.1"/>
    </source>
</evidence>
<feature type="binding site" evidence="8">
    <location>
        <position position="603"/>
    </location>
    <ligand>
        <name>substrate</name>
    </ligand>
</feature>
<keyword evidence="4 8" id="KW-0547">Nucleotide-binding</keyword>
<dbReference type="RefSeq" id="WP_089409800.1">
    <property type="nucleotide sequence ID" value="NZ_FZOU01000007.1"/>
</dbReference>
<accession>A0A239LPV4</accession>
<dbReference type="GO" id="GO:0005524">
    <property type="term" value="F:ATP binding"/>
    <property type="evidence" value="ECO:0007669"/>
    <property type="project" value="UniProtKB-UniRule"/>
</dbReference>
<proteinExistence type="inferred from homology"/>
<feature type="binding site" evidence="8">
    <location>
        <position position="102"/>
    </location>
    <ligand>
        <name>ATP</name>
        <dbReference type="ChEBI" id="CHEBI:30616"/>
    </ligand>
</feature>
<dbReference type="UniPathway" id="UPA00074">
    <property type="reaction ID" value="UER00128"/>
</dbReference>
<feature type="binding site" evidence="8">
    <location>
        <position position="303"/>
    </location>
    <ligand>
        <name>Mg(2+)</name>
        <dbReference type="ChEBI" id="CHEBI:18420"/>
        <label>2</label>
    </ligand>
</feature>
<comment type="pathway">
    <text evidence="8">Purine metabolism; IMP biosynthesis via de novo pathway; 5-amino-1-(5-phospho-D-ribosyl)imidazole from N(2)-formyl-N(1)-(5-phospho-D-ribosyl)glycinamide: step 1/2.</text>
</comment>
<keyword evidence="3 8" id="KW-0479">Metal-binding</keyword>
<comment type="caution">
    <text evidence="8">Lacks conserved residue(s) required for the propagation of feature annotation.</text>
</comment>
<dbReference type="OrthoDB" id="9804441at2"/>
<protein>
    <recommendedName>
        <fullName evidence="8">Phosphoribosylformylglycinamidine synthase subunit PurL</fullName>
        <shortName evidence="8">FGAM synthase</shortName>
        <ecNumber evidence="8">6.3.5.3</ecNumber>
    </recommendedName>
    <alternativeName>
        <fullName evidence="8">Formylglycinamide ribonucleotide amidotransferase subunit II</fullName>
        <shortName evidence="8">FGAR amidotransferase II</shortName>
        <shortName evidence="8">FGAR-AT II</shortName>
    </alternativeName>
    <alternativeName>
        <fullName evidence="8">Glutamine amidotransferase PurL</fullName>
    </alternativeName>
    <alternativeName>
        <fullName evidence="8">Phosphoribosylformylglycinamidine synthase subunit II</fullName>
    </alternativeName>
</protein>
<feature type="binding site" evidence="8">
    <location>
        <position position="104"/>
    </location>
    <ligand>
        <name>Mg(2+)</name>
        <dbReference type="ChEBI" id="CHEBI:18420"/>
        <label>1</label>
    </ligand>
</feature>
<comment type="similarity">
    <text evidence="8">Belongs to the FGAMS family.</text>
</comment>
<feature type="binding site" evidence="8">
    <location>
        <position position="600"/>
    </location>
    <ligand>
        <name>ATP</name>
        <dbReference type="ChEBI" id="CHEBI:30616"/>
    </ligand>
</feature>
<evidence type="ECO:0000313" key="13">
    <source>
        <dbReference type="Proteomes" id="UP000198356"/>
    </source>
</evidence>
<evidence type="ECO:0000256" key="4">
    <source>
        <dbReference type="ARBA" id="ARBA00022741"/>
    </source>
</evidence>
<sequence length="826" mass="88085">MPNQQVQHPENTPPTPCTITPALLKTHSITADEYARIEAALGRTPSLTELGIFSVMWSEHCSYKSSRVHLKRLPTESKLVVQGPGENAGIIDVGDGWACAFKIESHNHPSYIEPYQGAATGVGGILRDIFTMGARPLAVMDSLRFGPLAATQKAVIPSEAEGPASGIPTDAIDYARNRQTMQGVVHGVAGYGNCFGVPNLGGETRFEECYSGNPLLNAFALGLVRMDEIFYAKATGVGNPVFYVGAKTGRDGIHGATMASEEFTEGSEQKRPNVQMGDPFLEKLLLEACLEVMKTGAVLGIQDMGAAGLTCSTCEMGARGELGVSIELDLVPQRETGMNSYEIMLSESQERMLLVAEKGREQEVLDVFKKWGLDCAEVGIVTADDVMRVRHHGELVAEIPNKALTDDAPVYRRPVGTWTAPVPKDPPAWVLEELKKPRDYTADLKKLLASANICDKRYIFEQYDSMVQTNTVQGPGGEAGVMRIKGTGGSHGILNTIADLIAESTPQGDAAMKAAKPERGLAMALAGNGRWCYLDPKLGAMHAVAEAARKVACSGATPVAATNCLNFGNPEKPEIMAQLSNAIDGIAEACTALGTPITGGNVSLYNETRGEGIYPTPVIGVVGIIDDVTKSVPSAFQQAGDDVILLTGAASVAERSVDDQLIEFGSSDFAKSMTGTLWGRPPAFDVKDAAILNQVLRRCADEGVITSASDISDGGLAVALAKATFAHNIGVSLFPHDTRSETKQVLDLFFETSSAVLITCAPGGFERIEKITEELTGRIFAQHIGVTGGTRLTVSYEDAELDATVQELKLAYTHSLESQLAEEVYA</sequence>
<dbReference type="GO" id="GO:0006189">
    <property type="term" value="P:'de novo' IMP biosynthetic process"/>
    <property type="evidence" value="ECO:0007669"/>
    <property type="project" value="UniProtKB-UniRule"/>
</dbReference>
<dbReference type="Pfam" id="PF18072">
    <property type="entry name" value="FGAR-AT_linker"/>
    <property type="match status" value="1"/>
</dbReference>
<dbReference type="GO" id="GO:0004642">
    <property type="term" value="F:phosphoribosylformylglycinamidine synthase activity"/>
    <property type="evidence" value="ECO:0007669"/>
    <property type="project" value="UniProtKB-UniRule"/>
</dbReference>
<dbReference type="Proteomes" id="UP000198356">
    <property type="component" value="Unassembled WGS sequence"/>
</dbReference>
<feature type="domain" description="PurM-like C-terminal" evidence="10">
    <location>
        <begin position="237"/>
        <end position="390"/>
    </location>
</feature>
<dbReference type="AlphaFoldDB" id="A0A239LPV4"/>
<feature type="binding site" evidence="8">
    <location>
        <position position="563"/>
    </location>
    <ligand>
        <name>ATP</name>
        <dbReference type="ChEBI" id="CHEBI:30616"/>
    </ligand>
</feature>
<keyword evidence="1 8" id="KW-0963">Cytoplasm</keyword>
<feature type="binding site" evidence="8">
    <location>
        <position position="601"/>
    </location>
    <ligand>
        <name>Mg(2+)</name>
        <dbReference type="ChEBI" id="CHEBI:18420"/>
        <label>1</label>
    </ligand>
</feature>
<dbReference type="PANTHER" id="PTHR43555:SF1">
    <property type="entry name" value="PHOSPHORIBOSYLFORMYLGLYCINAMIDINE SYNTHASE SUBUNIT PURL"/>
    <property type="match status" value="1"/>
</dbReference>
<dbReference type="CDD" id="cd02203">
    <property type="entry name" value="PurL_repeat1"/>
    <property type="match status" value="1"/>
</dbReference>
<dbReference type="HAMAP" id="MF_00420">
    <property type="entry name" value="PurL_2"/>
    <property type="match status" value="1"/>
</dbReference>
<feature type="binding site" evidence="8">
    <location>
        <begin position="105"/>
        <end position="108"/>
    </location>
    <ligand>
        <name>substrate</name>
    </ligand>
</feature>
<gene>
    <name evidence="8" type="primary">purL</name>
    <name evidence="12" type="ORF">SAMN05421770_107192</name>
</gene>
<dbReference type="Pfam" id="PF02769">
    <property type="entry name" value="AIRS_C"/>
    <property type="match status" value="2"/>
</dbReference>
<evidence type="ECO:0000256" key="6">
    <source>
        <dbReference type="ARBA" id="ARBA00022840"/>
    </source>
</evidence>
<dbReference type="EMBL" id="FZOU01000007">
    <property type="protein sequence ID" value="SNT32481.1"/>
    <property type="molecule type" value="Genomic_DNA"/>
</dbReference>
<dbReference type="SUPFAM" id="SSF55326">
    <property type="entry name" value="PurM N-terminal domain-like"/>
    <property type="match status" value="2"/>
</dbReference>
<feature type="binding site" evidence="8">
    <location>
        <position position="63"/>
    </location>
    <ligand>
        <name>ATP</name>
        <dbReference type="ChEBI" id="CHEBI:30616"/>
    </ligand>
</feature>
<dbReference type="Pfam" id="PF00586">
    <property type="entry name" value="AIRS"/>
    <property type="match status" value="2"/>
</dbReference>
<dbReference type="SUPFAM" id="SSF56042">
    <property type="entry name" value="PurM C-terminal domain-like"/>
    <property type="match status" value="2"/>
</dbReference>
<feature type="active site" description="Proton acceptor" evidence="8">
    <location>
        <position position="106"/>
    </location>
</feature>
<dbReference type="NCBIfam" id="TIGR01736">
    <property type="entry name" value="FGAM_synth_II"/>
    <property type="match status" value="1"/>
</dbReference>
<dbReference type="GO" id="GO:0005737">
    <property type="term" value="C:cytoplasm"/>
    <property type="evidence" value="ECO:0007669"/>
    <property type="project" value="UniProtKB-SubCell"/>
</dbReference>
<keyword evidence="6 8" id="KW-0067">ATP-binding</keyword>
<dbReference type="InterPro" id="IPR010918">
    <property type="entry name" value="PurM-like_C_dom"/>
</dbReference>
<keyword evidence="2 8" id="KW-0436">Ligase</keyword>
<reference evidence="12 13" key="1">
    <citation type="submission" date="2017-06" db="EMBL/GenBank/DDBJ databases">
        <authorList>
            <person name="Kim H.J."/>
            <person name="Triplett B.A."/>
        </authorList>
    </citation>
    <scope>NUCLEOTIDE SEQUENCE [LARGE SCALE GENOMIC DNA]</scope>
    <source>
        <strain evidence="12 13">DSM 18704</strain>
    </source>
</reference>